<comment type="caution">
    <text evidence="2">The sequence shown here is derived from an EMBL/GenBank/DDBJ whole genome shotgun (WGS) entry which is preliminary data.</text>
</comment>
<protein>
    <submittedName>
        <fullName evidence="2">Uncharacterized protein</fullName>
    </submittedName>
</protein>
<evidence type="ECO:0000256" key="1">
    <source>
        <dbReference type="SAM" id="Phobius"/>
    </source>
</evidence>
<organism evidence="2 3">
    <name type="scientific">Natronobacillus azotifigens</name>
    <dbReference type="NCBI Taxonomy" id="472978"/>
    <lineage>
        <taxon>Bacteria</taxon>
        <taxon>Bacillati</taxon>
        <taxon>Bacillota</taxon>
        <taxon>Bacilli</taxon>
        <taxon>Bacillales</taxon>
        <taxon>Bacillaceae</taxon>
        <taxon>Natronobacillus</taxon>
    </lineage>
</organism>
<sequence>MKFFEKFDWRIFHGGMIVFYLLGVLAFLFIGNLEKSLIRILFGLLVLLVIKEIVRFVLRLRKECKITDEVLNKKEEK</sequence>
<dbReference type="RefSeq" id="WP_268778443.1">
    <property type="nucleotide sequence ID" value="NZ_JAPRAT010000001.1"/>
</dbReference>
<dbReference type="EMBL" id="JAPRAT010000001">
    <property type="protein sequence ID" value="MCZ0701676.1"/>
    <property type="molecule type" value="Genomic_DNA"/>
</dbReference>
<evidence type="ECO:0000313" key="3">
    <source>
        <dbReference type="Proteomes" id="UP001084197"/>
    </source>
</evidence>
<keyword evidence="1" id="KW-1133">Transmembrane helix</keyword>
<feature type="transmembrane region" description="Helical" evidence="1">
    <location>
        <begin position="37"/>
        <end position="58"/>
    </location>
</feature>
<evidence type="ECO:0000313" key="2">
    <source>
        <dbReference type="EMBL" id="MCZ0701676.1"/>
    </source>
</evidence>
<reference evidence="2" key="1">
    <citation type="submission" date="2022-11" db="EMBL/GenBank/DDBJ databases">
        <title>WGS of Natronobacillus azotifigens 24KS-1, an anaerobic diazotrophic haloalkaliphile from soda-rich habitats.</title>
        <authorList>
            <person name="Sorokin D.Y."/>
            <person name="Merkel A.Y."/>
        </authorList>
    </citation>
    <scope>NUCLEOTIDE SEQUENCE</scope>
    <source>
        <strain evidence="2">24KS-1</strain>
    </source>
</reference>
<keyword evidence="3" id="KW-1185">Reference proteome</keyword>
<feature type="transmembrane region" description="Helical" evidence="1">
    <location>
        <begin position="12"/>
        <end position="31"/>
    </location>
</feature>
<proteinExistence type="predicted"/>
<dbReference type="Proteomes" id="UP001084197">
    <property type="component" value="Unassembled WGS sequence"/>
</dbReference>
<name>A0A9J6R8U9_9BACI</name>
<dbReference type="AlphaFoldDB" id="A0A9J6R8U9"/>
<keyword evidence="1" id="KW-0812">Transmembrane</keyword>
<accession>A0A9J6R8U9</accession>
<keyword evidence="1" id="KW-0472">Membrane</keyword>
<gene>
    <name evidence="2" type="ORF">OWO01_00435</name>
</gene>